<gene>
    <name evidence="2" type="ORF">HSR121_0500</name>
</gene>
<dbReference type="Gene3D" id="3.40.50.1000">
    <property type="entry name" value="HAD superfamily/HAD-like"/>
    <property type="match status" value="1"/>
</dbReference>
<dbReference type="GO" id="GO:0005829">
    <property type="term" value="C:cytosol"/>
    <property type="evidence" value="ECO:0007669"/>
    <property type="project" value="TreeGrafter"/>
</dbReference>
<dbReference type="NCBIfam" id="TIGR01549">
    <property type="entry name" value="HAD-SF-IA-v1"/>
    <property type="match status" value="1"/>
</dbReference>
<dbReference type="PANTHER" id="PTHR43434:SF1">
    <property type="entry name" value="PHOSPHOGLYCOLATE PHOSPHATASE"/>
    <property type="match status" value="1"/>
</dbReference>
<evidence type="ECO:0000313" key="3">
    <source>
        <dbReference type="Proteomes" id="UP000663525"/>
    </source>
</evidence>
<dbReference type="EMBL" id="CP064787">
    <property type="protein sequence ID" value="QSG04855.1"/>
    <property type="molecule type" value="Genomic_DNA"/>
</dbReference>
<dbReference type="PRINTS" id="PR00413">
    <property type="entry name" value="HADHALOGNASE"/>
</dbReference>
<keyword evidence="2" id="KW-0378">Hydrolase</keyword>
<dbReference type="PANTHER" id="PTHR43434">
    <property type="entry name" value="PHOSPHOGLYCOLATE PHOSPHATASE"/>
    <property type="match status" value="1"/>
</dbReference>
<sequence length="205" mass="22714">MTTAIFFDCDGTLVRFERSYADLLRDVFEAELGGAPDRYLGAYDEGFSAAFESLEPDPVRRGMEAVLEEAARDGDPDAMVASLQAAEHEHTTVPEGTRESLDALRESNRLGVLTNGVGDWQREKLAAHDLLPYFETVVSSYDVGAHKPAPEPFEEARRRIDAERYVMVGDSDSDIEGARNAGFVPVRVEERADAPEFWTTVRALV</sequence>
<evidence type="ECO:0000256" key="1">
    <source>
        <dbReference type="ARBA" id="ARBA00007958"/>
    </source>
</evidence>
<dbReference type="InterPro" id="IPR050155">
    <property type="entry name" value="HAD-like_hydrolase_sf"/>
</dbReference>
<dbReference type="GO" id="GO:0008967">
    <property type="term" value="F:phosphoglycolate phosphatase activity"/>
    <property type="evidence" value="ECO:0007669"/>
    <property type="project" value="TreeGrafter"/>
</dbReference>
<comment type="similarity">
    <text evidence="1">Belongs to the HAD-like hydrolase superfamily.</text>
</comment>
<dbReference type="AlphaFoldDB" id="A0A897N2B3"/>
<accession>A0A897N2B3</accession>
<dbReference type="GeneID" id="68854148"/>
<dbReference type="InterPro" id="IPR036412">
    <property type="entry name" value="HAD-like_sf"/>
</dbReference>
<name>A0A897N2B3_9EURY</name>
<dbReference type="SFLD" id="SFLDG01129">
    <property type="entry name" value="C1.5:_HAD__Beta-PGM__Phosphata"/>
    <property type="match status" value="1"/>
</dbReference>
<dbReference type="RefSeq" id="WP_229114312.1">
    <property type="nucleotide sequence ID" value="NZ_CP064787.1"/>
</dbReference>
<proteinExistence type="inferred from homology"/>
<dbReference type="GO" id="GO:0006281">
    <property type="term" value="P:DNA repair"/>
    <property type="evidence" value="ECO:0007669"/>
    <property type="project" value="TreeGrafter"/>
</dbReference>
<dbReference type="Pfam" id="PF00702">
    <property type="entry name" value="Hydrolase"/>
    <property type="match status" value="1"/>
</dbReference>
<dbReference type="InterPro" id="IPR006439">
    <property type="entry name" value="HAD-SF_hydro_IA"/>
</dbReference>
<dbReference type="SUPFAM" id="SSF56784">
    <property type="entry name" value="HAD-like"/>
    <property type="match status" value="1"/>
</dbReference>
<reference evidence="2" key="1">
    <citation type="submission" date="2020-11" db="EMBL/GenBank/DDBJ databases">
        <title>Carbohydrate-dependent, anaerobic sulfur respiration: A novel catabolism in halophilic archaea.</title>
        <authorList>
            <person name="Sorokin D.Y."/>
            <person name="Messina E."/>
            <person name="Smedile F."/>
            <person name="La Cono V."/>
            <person name="Hallsworth J.E."/>
            <person name="Yakimov M.M."/>
        </authorList>
    </citation>
    <scope>NUCLEOTIDE SEQUENCE</scope>
    <source>
        <strain evidence="2">HSR12-1</strain>
    </source>
</reference>
<evidence type="ECO:0000313" key="2">
    <source>
        <dbReference type="EMBL" id="QSG04855.1"/>
    </source>
</evidence>
<protein>
    <submittedName>
        <fullName evidence="2">HAD superfamily hydrolase</fullName>
    </submittedName>
</protein>
<dbReference type="SFLD" id="SFLDS00003">
    <property type="entry name" value="Haloacid_Dehalogenase"/>
    <property type="match status" value="1"/>
</dbReference>
<dbReference type="Proteomes" id="UP000663525">
    <property type="component" value="Chromosome"/>
</dbReference>
<dbReference type="InterPro" id="IPR023214">
    <property type="entry name" value="HAD_sf"/>
</dbReference>
<organism evidence="2 3">
    <name type="scientific">Halapricum desulfuricans</name>
    <dbReference type="NCBI Taxonomy" id="2841257"/>
    <lineage>
        <taxon>Archaea</taxon>
        <taxon>Methanobacteriati</taxon>
        <taxon>Methanobacteriota</taxon>
        <taxon>Stenosarchaea group</taxon>
        <taxon>Halobacteria</taxon>
        <taxon>Halobacteriales</taxon>
        <taxon>Haloarculaceae</taxon>
        <taxon>Halapricum</taxon>
    </lineage>
</organism>